<reference evidence="1" key="1">
    <citation type="journal article" date="2014" name="Front. Microbiol.">
        <title>High frequency of phylogenetically diverse reductive dehalogenase-homologous genes in deep subseafloor sedimentary metagenomes.</title>
        <authorList>
            <person name="Kawai M."/>
            <person name="Futagami T."/>
            <person name="Toyoda A."/>
            <person name="Takaki Y."/>
            <person name="Nishi S."/>
            <person name="Hori S."/>
            <person name="Arai W."/>
            <person name="Tsubouchi T."/>
            <person name="Morono Y."/>
            <person name="Uchiyama I."/>
            <person name="Ito T."/>
            <person name="Fujiyama A."/>
            <person name="Inagaki F."/>
            <person name="Takami H."/>
        </authorList>
    </citation>
    <scope>NUCLEOTIDE SEQUENCE</scope>
    <source>
        <strain evidence="1">Expedition CK06-06</strain>
    </source>
</reference>
<dbReference type="SUPFAM" id="SSF50331">
    <property type="entry name" value="MOP-like"/>
    <property type="match status" value="1"/>
</dbReference>
<name>X1E121_9ZZZZ</name>
<protein>
    <submittedName>
        <fullName evidence="1">Uncharacterized protein</fullName>
    </submittedName>
</protein>
<accession>X1E121</accession>
<evidence type="ECO:0000313" key="1">
    <source>
        <dbReference type="EMBL" id="GAH26237.1"/>
    </source>
</evidence>
<organism evidence="1">
    <name type="scientific">marine sediment metagenome</name>
    <dbReference type="NCBI Taxonomy" id="412755"/>
    <lineage>
        <taxon>unclassified sequences</taxon>
        <taxon>metagenomes</taxon>
        <taxon>ecological metagenomes</taxon>
    </lineage>
</organism>
<dbReference type="InterPro" id="IPR008995">
    <property type="entry name" value="Mo/tungstate-bd_C_term_dom"/>
</dbReference>
<proteinExistence type="predicted"/>
<dbReference type="EMBL" id="BART01040117">
    <property type="protein sequence ID" value="GAH26237.1"/>
    <property type="molecule type" value="Genomic_DNA"/>
</dbReference>
<comment type="caution">
    <text evidence="1">The sequence shown here is derived from an EMBL/GenBank/DDBJ whole genome shotgun (WGS) entry which is preliminary data.</text>
</comment>
<sequence>FGFLVVKAPGDLKVKEDKELEVLLDLLRIHLFDKDTGKAIF</sequence>
<dbReference type="AlphaFoldDB" id="X1E121"/>
<feature type="non-terminal residue" evidence="1">
    <location>
        <position position="1"/>
    </location>
</feature>
<gene>
    <name evidence="1" type="ORF">S01H4_65508</name>
</gene>